<keyword evidence="2" id="KW-1185">Reference proteome</keyword>
<accession>A0ABQ6PU79</accession>
<dbReference type="Proteomes" id="UP001338309">
    <property type="component" value="Unassembled WGS sequence"/>
</dbReference>
<evidence type="ECO:0000313" key="1">
    <source>
        <dbReference type="EMBL" id="GMQ31511.1"/>
    </source>
</evidence>
<gene>
    <name evidence="1" type="ORF">Aconfl_41560</name>
</gene>
<proteinExistence type="predicted"/>
<reference evidence="1 2" key="1">
    <citation type="submission" date="2023-08" db="EMBL/GenBank/DDBJ databases">
        <title>Draft genome sequence of Algoriphagus confluentis.</title>
        <authorList>
            <person name="Takatani N."/>
            <person name="Hosokawa M."/>
            <person name="Sawabe T."/>
        </authorList>
    </citation>
    <scope>NUCLEOTIDE SEQUENCE [LARGE SCALE GENOMIC DNA]</scope>
    <source>
        <strain evidence="1 2">NBRC 111222</strain>
    </source>
</reference>
<dbReference type="EMBL" id="BTPD01000020">
    <property type="protein sequence ID" value="GMQ31511.1"/>
    <property type="molecule type" value="Genomic_DNA"/>
</dbReference>
<sequence length="203" mass="23174">MTFKMKGLQKTYLVMTLSVLFACQEKAEEKQIASDNPKLIELVKKDQEMRSGDMSGMNAGIDLEHRKQVFEMLAKGEIKTAKDKMNAALILQHTNLGYCGEELISESVENYYLATLLSEQAFLEGLEDARAMYAANLDRYLWLTVGIQKYGTQKVYVEEADDFYWVPIDTLTTDQERIEFGISPLKDLLEQASMNSYPKQNLL</sequence>
<dbReference type="PROSITE" id="PS51257">
    <property type="entry name" value="PROKAR_LIPOPROTEIN"/>
    <property type="match status" value="1"/>
</dbReference>
<comment type="caution">
    <text evidence="1">The sequence shown here is derived from an EMBL/GenBank/DDBJ whole genome shotgun (WGS) entry which is preliminary data.</text>
</comment>
<evidence type="ECO:0000313" key="2">
    <source>
        <dbReference type="Proteomes" id="UP001338309"/>
    </source>
</evidence>
<protein>
    <submittedName>
        <fullName evidence="1">Uncharacterized protein</fullName>
    </submittedName>
</protein>
<organism evidence="1 2">
    <name type="scientific">Algoriphagus confluentis</name>
    <dbReference type="NCBI Taxonomy" id="1697556"/>
    <lineage>
        <taxon>Bacteria</taxon>
        <taxon>Pseudomonadati</taxon>
        <taxon>Bacteroidota</taxon>
        <taxon>Cytophagia</taxon>
        <taxon>Cytophagales</taxon>
        <taxon>Cyclobacteriaceae</taxon>
        <taxon>Algoriphagus</taxon>
    </lineage>
</organism>
<name>A0ABQ6PU79_9BACT</name>